<reference evidence="7 8" key="1">
    <citation type="submission" date="2017-02" db="EMBL/GenBank/DDBJ databases">
        <authorList>
            <person name="Peterson S.W."/>
        </authorList>
    </citation>
    <scope>NUCLEOTIDE SEQUENCE [LARGE SCALE GENOMIC DNA]</scope>
    <source>
        <strain evidence="7 8">CECT 9027</strain>
    </source>
</reference>
<evidence type="ECO:0000256" key="3">
    <source>
        <dbReference type="ARBA" id="ARBA00022448"/>
    </source>
</evidence>
<dbReference type="GO" id="GO:0043190">
    <property type="term" value="C:ATP-binding cassette (ABC) transporter complex"/>
    <property type="evidence" value="ECO:0007669"/>
    <property type="project" value="InterPro"/>
</dbReference>
<dbReference type="FunFam" id="3.90.76.10:FF:000001">
    <property type="entry name" value="Oligopeptide ABC transporter substrate-binding protein"/>
    <property type="match status" value="1"/>
</dbReference>
<feature type="signal peptide" evidence="5">
    <location>
        <begin position="1"/>
        <end position="28"/>
    </location>
</feature>
<keyword evidence="4 5" id="KW-0732">Signal</keyword>
<comment type="subcellular location">
    <subcellularLocation>
        <location evidence="1">Cell envelope</location>
    </subcellularLocation>
</comment>
<protein>
    <submittedName>
        <fullName evidence="7">Periplasmic oligopeptide-binding protein</fullName>
    </submittedName>
</protein>
<comment type="similarity">
    <text evidence="2">Belongs to the bacterial solute-binding protein 5 family.</text>
</comment>
<dbReference type="InterPro" id="IPR039424">
    <property type="entry name" value="SBP_5"/>
</dbReference>
<dbReference type="EMBL" id="FUFT01000005">
    <property type="protein sequence ID" value="SJL84234.1"/>
    <property type="molecule type" value="Genomic_DNA"/>
</dbReference>
<dbReference type="GO" id="GO:0030288">
    <property type="term" value="C:outer membrane-bounded periplasmic space"/>
    <property type="evidence" value="ECO:0007669"/>
    <property type="project" value="TreeGrafter"/>
</dbReference>
<evidence type="ECO:0000256" key="4">
    <source>
        <dbReference type="ARBA" id="ARBA00022729"/>
    </source>
</evidence>
<evidence type="ECO:0000259" key="6">
    <source>
        <dbReference type="Pfam" id="PF00496"/>
    </source>
</evidence>
<accession>A0A1R4B5N4</accession>
<dbReference type="CDD" id="cd08504">
    <property type="entry name" value="PBP2_OppA"/>
    <property type="match status" value="1"/>
</dbReference>
<dbReference type="AlphaFoldDB" id="A0A1R4B5N4"/>
<dbReference type="PANTHER" id="PTHR30290">
    <property type="entry name" value="PERIPLASMIC BINDING COMPONENT OF ABC TRANSPORTER"/>
    <property type="match status" value="1"/>
</dbReference>
<evidence type="ECO:0000313" key="8">
    <source>
        <dbReference type="Proteomes" id="UP000189475"/>
    </source>
</evidence>
<evidence type="ECO:0000256" key="2">
    <source>
        <dbReference type="ARBA" id="ARBA00005695"/>
    </source>
</evidence>
<dbReference type="Gene3D" id="3.90.76.10">
    <property type="entry name" value="Dipeptide-binding Protein, Domain 1"/>
    <property type="match status" value="1"/>
</dbReference>
<dbReference type="Gene3D" id="3.10.105.10">
    <property type="entry name" value="Dipeptide-binding Protein, Domain 3"/>
    <property type="match status" value="1"/>
</dbReference>
<dbReference type="PIRSF" id="PIRSF002741">
    <property type="entry name" value="MppA"/>
    <property type="match status" value="1"/>
</dbReference>
<evidence type="ECO:0000256" key="1">
    <source>
        <dbReference type="ARBA" id="ARBA00004196"/>
    </source>
</evidence>
<dbReference type="STRING" id="1918946.VPAL9027_02216"/>
<keyword evidence="8" id="KW-1185">Reference proteome</keyword>
<dbReference type="RefSeq" id="WP_077314612.1">
    <property type="nucleotide sequence ID" value="NZ_AP024888.1"/>
</dbReference>
<dbReference type="GO" id="GO:0015833">
    <property type="term" value="P:peptide transport"/>
    <property type="evidence" value="ECO:0007669"/>
    <property type="project" value="TreeGrafter"/>
</dbReference>
<feature type="domain" description="Solute-binding protein family 5" evidence="6">
    <location>
        <begin position="84"/>
        <end position="462"/>
    </location>
</feature>
<evidence type="ECO:0000256" key="5">
    <source>
        <dbReference type="SAM" id="SignalP"/>
    </source>
</evidence>
<gene>
    <name evidence="7" type="primary">oppA_2</name>
    <name evidence="7" type="ORF">VPAL9027_02216</name>
</gene>
<dbReference type="InterPro" id="IPR030678">
    <property type="entry name" value="Peptide/Ni-bd"/>
</dbReference>
<name>A0A1R4B5N4_9VIBR</name>
<dbReference type="Gene3D" id="3.40.190.10">
    <property type="entry name" value="Periplasmic binding protein-like II"/>
    <property type="match status" value="1"/>
</dbReference>
<sequence>MLYSRAPIVQVATRLSLLSVAIAPVAHAANVPDDVTLAAQQQLVRGNYDEPPSVDPAYSSTGSSSSVVQDMFEGLVTQDAQGNPIPALATSWDVNQDGTRYVFHLRKDIHWSNGQPIVASDFVYAYQRLVAPKTAAPYAWYYAAAHVKNAQAIIDGKKPAAQLGVKALDDKTLAITLDQPLPYFISMLVHESFFPVPKAVVKQYGDKWTTPKHIVTSSAFTLTQHIVNERIVVKRNPYYWNNKKTVLNRVTYLALSDTNAEYNRFKTGEISITGHVPTESIDKIRKNAPKTLIISPKIAEYYYSFNTTKAPFNDAKVRKAFSYAINRQVIAQGILHLDYIPAYSFVPPATAGYRLPTLEWSQLTQAERIKKAQAWLKEAGYDKQHPLTVTFDYPTDNKVRKIAIAVASMLQKNLGVKVNLRNQDIKTFLQKVHQHDLSMASFQWGGDYNEASTFLDLFSTQGYNPGQWSNAKYDAFMEQAKHSLNAKTRLSLYHQAEQILAKEMPVMPIYFETKAVLKQTNVGGYTTENPSHIRYSRDMYITKP</sequence>
<dbReference type="Pfam" id="PF00496">
    <property type="entry name" value="SBP_bac_5"/>
    <property type="match status" value="1"/>
</dbReference>
<dbReference type="PANTHER" id="PTHR30290:SF10">
    <property type="entry name" value="PERIPLASMIC OLIGOPEPTIDE-BINDING PROTEIN-RELATED"/>
    <property type="match status" value="1"/>
</dbReference>
<feature type="chain" id="PRO_5013317672" evidence="5">
    <location>
        <begin position="29"/>
        <end position="544"/>
    </location>
</feature>
<dbReference type="FunFam" id="3.10.105.10:FF:000001">
    <property type="entry name" value="Oligopeptide ABC transporter, oligopeptide-binding protein"/>
    <property type="match status" value="1"/>
</dbReference>
<dbReference type="InterPro" id="IPR000914">
    <property type="entry name" value="SBP_5_dom"/>
</dbReference>
<keyword evidence="3" id="KW-0813">Transport</keyword>
<dbReference type="SUPFAM" id="SSF53850">
    <property type="entry name" value="Periplasmic binding protein-like II"/>
    <property type="match status" value="1"/>
</dbReference>
<dbReference type="OrthoDB" id="9801912at2"/>
<dbReference type="Proteomes" id="UP000189475">
    <property type="component" value="Unassembled WGS sequence"/>
</dbReference>
<evidence type="ECO:0000313" key="7">
    <source>
        <dbReference type="EMBL" id="SJL84234.1"/>
    </source>
</evidence>
<organism evidence="7 8">
    <name type="scientific">Vibrio palustris</name>
    <dbReference type="NCBI Taxonomy" id="1918946"/>
    <lineage>
        <taxon>Bacteria</taxon>
        <taxon>Pseudomonadati</taxon>
        <taxon>Pseudomonadota</taxon>
        <taxon>Gammaproteobacteria</taxon>
        <taxon>Vibrionales</taxon>
        <taxon>Vibrionaceae</taxon>
        <taxon>Vibrio</taxon>
    </lineage>
</organism>
<dbReference type="GO" id="GO:1904680">
    <property type="term" value="F:peptide transmembrane transporter activity"/>
    <property type="evidence" value="ECO:0007669"/>
    <property type="project" value="TreeGrafter"/>
</dbReference>
<proteinExistence type="inferred from homology"/>